<name>A0ABN7XCA0_GIGMA</name>
<evidence type="ECO:0000313" key="2">
    <source>
        <dbReference type="Proteomes" id="UP000789901"/>
    </source>
</evidence>
<sequence>SQMKLRNDNLFHLLSKLPIKSLQKRGELIRKFGKCPSSQPLDKEVNLLNWNIYLYTREFPSIDQDHSLRHVSKLLTYPITIGFVLHQN</sequence>
<organism evidence="1 2">
    <name type="scientific">Gigaspora margarita</name>
    <dbReference type="NCBI Taxonomy" id="4874"/>
    <lineage>
        <taxon>Eukaryota</taxon>
        <taxon>Fungi</taxon>
        <taxon>Fungi incertae sedis</taxon>
        <taxon>Mucoromycota</taxon>
        <taxon>Glomeromycotina</taxon>
        <taxon>Glomeromycetes</taxon>
        <taxon>Diversisporales</taxon>
        <taxon>Gigasporaceae</taxon>
        <taxon>Gigaspora</taxon>
    </lineage>
</organism>
<dbReference type="Proteomes" id="UP000789901">
    <property type="component" value="Unassembled WGS sequence"/>
</dbReference>
<proteinExistence type="predicted"/>
<dbReference type="EMBL" id="CAJVQB010116530">
    <property type="protein sequence ID" value="CAG8852827.1"/>
    <property type="molecule type" value="Genomic_DNA"/>
</dbReference>
<comment type="caution">
    <text evidence="1">The sequence shown here is derived from an EMBL/GenBank/DDBJ whole genome shotgun (WGS) entry which is preliminary data.</text>
</comment>
<gene>
    <name evidence="1" type="ORF">GMARGA_LOCUS41648</name>
</gene>
<evidence type="ECO:0000313" key="1">
    <source>
        <dbReference type="EMBL" id="CAG8852827.1"/>
    </source>
</evidence>
<protein>
    <submittedName>
        <fullName evidence="1">11700_t:CDS:1</fullName>
    </submittedName>
</protein>
<feature type="non-terminal residue" evidence="1">
    <location>
        <position position="88"/>
    </location>
</feature>
<accession>A0ABN7XCA0</accession>
<feature type="non-terminal residue" evidence="1">
    <location>
        <position position="1"/>
    </location>
</feature>
<keyword evidence="2" id="KW-1185">Reference proteome</keyword>
<reference evidence="1 2" key="1">
    <citation type="submission" date="2021-06" db="EMBL/GenBank/DDBJ databases">
        <authorList>
            <person name="Kallberg Y."/>
            <person name="Tangrot J."/>
            <person name="Rosling A."/>
        </authorList>
    </citation>
    <scope>NUCLEOTIDE SEQUENCE [LARGE SCALE GENOMIC DNA]</scope>
    <source>
        <strain evidence="1 2">120-4 pot B 10/14</strain>
    </source>
</reference>